<dbReference type="InterPro" id="IPR036230">
    <property type="entry name" value="LeuA_allosteric_dom_sf"/>
</dbReference>
<dbReference type="SUPFAM" id="SSF51569">
    <property type="entry name" value="Aldolase"/>
    <property type="match status" value="1"/>
</dbReference>
<dbReference type="Proteomes" id="UP000275368">
    <property type="component" value="Chromosome"/>
</dbReference>
<dbReference type="FunFam" id="3.20.20.70:FF:000010">
    <property type="entry name" value="2-isopropylmalate synthase"/>
    <property type="match status" value="1"/>
</dbReference>
<dbReference type="PANTHER" id="PTHR10277:SF9">
    <property type="entry name" value="2-ISOPROPYLMALATE SYNTHASE 1, CHLOROPLASTIC-RELATED"/>
    <property type="match status" value="1"/>
</dbReference>
<dbReference type="SMART" id="SM00917">
    <property type="entry name" value="LeuA_dimer"/>
    <property type="match status" value="1"/>
</dbReference>
<dbReference type="EC" id="2.3.3.13" evidence="3 11"/>
<dbReference type="PROSITE" id="PS00815">
    <property type="entry name" value="AIPM_HOMOCIT_SYNTH_1"/>
    <property type="match status" value="1"/>
</dbReference>
<accession>A0A3G9JF51</accession>
<evidence type="ECO:0000256" key="8">
    <source>
        <dbReference type="ARBA" id="ARBA00022723"/>
    </source>
</evidence>
<keyword evidence="6" id="KW-0028">Amino-acid biosynthesis</keyword>
<keyword evidence="10" id="KW-0100">Branched-chain amino acid biosynthesis</keyword>
<dbReference type="InterPro" id="IPR054691">
    <property type="entry name" value="LeuA/HCS_post-cat"/>
</dbReference>
<dbReference type="SUPFAM" id="SSF110921">
    <property type="entry name" value="2-isopropylmalate synthase LeuA, allosteric (dimerisation) domain"/>
    <property type="match status" value="1"/>
</dbReference>
<dbReference type="AlphaFoldDB" id="A0A3G9JF51"/>
<dbReference type="InterPro" id="IPR000891">
    <property type="entry name" value="PYR_CT"/>
</dbReference>
<dbReference type="InterPro" id="IPR013709">
    <property type="entry name" value="2-isopropylmalate_synth_dimer"/>
</dbReference>
<dbReference type="InterPro" id="IPR002034">
    <property type="entry name" value="AIPM/Hcit_synth_CS"/>
</dbReference>
<reference evidence="12 13" key="1">
    <citation type="submission" date="2018-11" db="EMBL/GenBank/DDBJ databases">
        <title>Complete genome sequence of Paenibacillus baekrokdamisoli strain KCTC 33723.</title>
        <authorList>
            <person name="Kang S.W."/>
            <person name="Lee K.C."/>
            <person name="Kim K.K."/>
            <person name="Kim J.S."/>
            <person name="Kim D.S."/>
            <person name="Ko S.H."/>
            <person name="Yang S.H."/>
            <person name="Lee J.S."/>
        </authorList>
    </citation>
    <scope>NUCLEOTIDE SEQUENCE [LARGE SCALE GENOMIC DNA]</scope>
    <source>
        <strain evidence="12 13">KCTC 33723</strain>
    </source>
</reference>
<dbReference type="GO" id="GO:0009098">
    <property type="term" value="P:L-leucine biosynthetic process"/>
    <property type="evidence" value="ECO:0007669"/>
    <property type="project" value="UniProtKB-UniRule"/>
</dbReference>
<dbReference type="Pfam" id="PF08502">
    <property type="entry name" value="LeuA_dimer"/>
    <property type="match status" value="1"/>
</dbReference>
<keyword evidence="13" id="KW-1185">Reference proteome</keyword>
<dbReference type="InterPro" id="IPR005671">
    <property type="entry name" value="LeuA_bact_synth"/>
</dbReference>
<evidence type="ECO:0000256" key="10">
    <source>
        <dbReference type="ARBA" id="ARBA00023304"/>
    </source>
</evidence>
<dbReference type="CDD" id="cd07940">
    <property type="entry name" value="DRE_TIM_IPMS"/>
    <property type="match status" value="1"/>
</dbReference>
<evidence type="ECO:0000313" key="13">
    <source>
        <dbReference type="Proteomes" id="UP000275368"/>
    </source>
</evidence>
<evidence type="ECO:0000256" key="1">
    <source>
        <dbReference type="ARBA" id="ARBA00004689"/>
    </source>
</evidence>
<sequence>MTINQSQTNPSVNAINNSDALQRIRIFDTTLRDGEQSPGATLAPEQKIILARQLAKLGVDIIEPGFPISSPGDFAAVQQISRELHNVEIVGFARAMKVDIDAAVRATADAARRRLHLFISSSDIHLDFQLKKTREQVMQIAREMVAYGKQFVDEIEFSPMDASRSGREFVIEMVEAVIAEGATVINLPDTLGYAMPEEYEEMFRSVRRQARGGDKVVFSAHCHNDLGLAVANSLAAIRGGATQVEVTVNGIGERAGNCSLEELVMAIETRKSAIGVQTGIVTSEIYETSRMVSRAMNFPIAYNKPIVGRNAFQHESGIHQDGLLKNRNTFEIMDPEAMGIPRSMIVLGKHSGRHAIKHRLNEFGITLNEEQLVDVYNRFIAKADELKLVPDNELIRLASESTDMQHDPYSLVHLQVMAGTNESRIASVTIRERDSQEDSNFTGTGKGPLEAVIHCIQQAIPEAGEFEDLELHSLSTGEDARGEAIVSIVHNNVRYRGTAIHNDIILAAAQAYVAACNQQLLSGQTSDAKQGA</sequence>
<evidence type="ECO:0000256" key="7">
    <source>
        <dbReference type="ARBA" id="ARBA00022679"/>
    </source>
</evidence>
<evidence type="ECO:0000256" key="4">
    <source>
        <dbReference type="ARBA" id="ARBA00018198"/>
    </source>
</evidence>
<comment type="similarity">
    <text evidence="2">Belongs to the alpha-IPM synthase/homocitrate synthase family. LeuA type 1 subfamily.</text>
</comment>
<evidence type="ECO:0000256" key="9">
    <source>
        <dbReference type="ARBA" id="ARBA00023211"/>
    </source>
</evidence>
<gene>
    <name evidence="12" type="primary">leuA_1</name>
    <name evidence="12" type="ORF">Back11_58760</name>
</gene>
<evidence type="ECO:0000313" key="12">
    <source>
        <dbReference type="EMBL" id="BBH24531.1"/>
    </source>
</evidence>
<organism evidence="12 13">
    <name type="scientific">Paenibacillus baekrokdamisoli</name>
    <dbReference type="NCBI Taxonomy" id="1712516"/>
    <lineage>
        <taxon>Bacteria</taxon>
        <taxon>Bacillati</taxon>
        <taxon>Bacillota</taxon>
        <taxon>Bacilli</taxon>
        <taxon>Bacillales</taxon>
        <taxon>Paenibacillaceae</taxon>
        <taxon>Paenibacillus</taxon>
    </lineage>
</organism>
<dbReference type="KEGG" id="pbk:Back11_58760"/>
<dbReference type="NCBIfam" id="TIGR00973">
    <property type="entry name" value="leuA_bact"/>
    <property type="match status" value="1"/>
</dbReference>
<dbReference type="Pfam" id="PF22617">
    <property type="entry name" value="HCS_D2"/>
    <property type="match status" value="1"/>
</dbReference>
<dbReference type="RefSeq" id="WP_179955571.1">
    <property type="nucleotide sequence ID" value="NZ_AP019308.1"/>
</dbReference>
<dbReference type="NCBIfam" id="NF002086">
    <property type="entry name" value="PRK00915.1-3"/>
    <property type="match status" value="1"/>
</dbReference>
<dbReference type="Gene3D" id="1.10.238.260">
    <property type="match status" value="1"/>
</dbReference>
<keyword evidence="8" id="KW-0479">Metal-binding</keyword>
<evidence type="ECO:0000256" key="2">
    <source>
        <dbReference type="ARBA" id="ARBA00009396"/>
    </source>
</evidence>
<name>A0A3G9JF51_9BACL</name>
<evidence type="ECO:0000256" key="6">
    <source>
        <dbReference type="ARBA" id="ARBA00022605"/>
    </source>
</evidence>
<evidence type="ECO:0000256" key="3">
    <source>
        <dbReference type="ARBA" id="ARBA00012973"/>
    </source>
</evidence>
<dbReference type="Gene3D" id="3.30.160.270">
    <property type="match status" value="1"/>
</dbReference>
<dbReference type="PANTHER" id="PTHR10277">
    <property type="entry name" value="HOMOCITRATE SYNTHASE-RELATED"/>
    <property type="match status" value="1"/>
</dbReference>
<dbReference type="FunFam" id="1.10.238.260:FF:000001">
    <property type="entry name" value="2-isopropylmalate synthase"/>
    <property type="match status" value="1"/>
</dbReference>
<dbReference type="GO" id="GO:0046872">
    <property type="term" value="F:metal ion binding"/>
    <property type="evidence" value="ECO:0007669"/>
    <property type="project" value="UniProtKB-KW"/>
</dbReference>
<proteinExistence type="inferred from homology"/>
<dbReference type="UniPathway" id="UPA00048">
    <property type="reaction ID" value="UER00070"/>
</dbReference>
<keyword evidence="5" id="KW-0432">Leucine biosynthesis</keyword>
<dbReference type="EMBL" id="AP019308">
    <property type="protein sequence ID" value="BBH24531.1"/>
    <property type="molecule type" value="Genomic_DNA"/>
</dbReference>
<dbReference type="PROSITE" id="PS50991">
    <property type="entry name" value="PYR_CT"/>
    <property type="match status" value="1"/>
</dbReference>
<dbReference type="PROSITE" id="PS00816">
    <property type="entry name" value="AIPM_HOMOCIT_SYNTH_2"/>
    <property type="match status" value="1"/>
</dbReference>
<protein>
    <recommendedName>
        <fullName evidence="4 11">2-isopropylmalate synthase</fullName>
        <ecNumber evidence="3 11">2.3.3.13</ecNumber>
    </recommendedName>
</protein>
<evidence type="ECO:0000256" key="11">
    <source>
        <dbReference type="NCBIfam" id="TIGR00973"/>
    </source>
</evidence>
<keyword evidence="9" id="KW-0464">Manganese</keyword>
<dbReference type="Gene3D" id="3.20.20.70">
    <property type="entry name" value="Aldolase class I"/>
    <property type="match status" value="1"/>
</dbReference>
<dbReference type="Pfam" id="PF00682">
    <property type="entry name" value="HMGL-like"/>
    <property type="match status" value="1"/>
</dbReference>
<dbReference type="GO" id="GO:0003852">
    <property type="term" value="F:2-isopropylmalate synthase activity"/>
    <property type="evidence" value="ECO:0007669"/>
    <property type="project" value="UniProtKB-UniRule"/>
</dbReference>
<keyword evidence="7" id="KW-0808">Transferase</keyword>
<dbReference type="InterPro" id="IPR050073">
    <property type="entry name" value="2-IPM_HCS-like"/>
</dbReference>
<evidence type="ECO:0000256" key="5">
    <source>
        <dbReference type="ARBA" id="ARBA00022430"/>
    </source>
</evidence>
<dbReference type="InterPro" id="IPR013785">
    <property type="entry name" value="Aldolase_TIM"/>
</dbReference>
<comment type="pathway">
    <text evidence="1">Amino-acid biosynthesis; L-leucine biosynthesis; L-leucine from 3-methyl-2-oxobutanoate: step 1/4.</text>
</comment>